<keyword evidence="4" id="KW-1003">Cell membrane</keyword>
<keyword evidence="8" id="KW-0130">Cell adhesion</keyword>
<keyword evidence="14" id="KW-0393">Immunoglobulin domain</keyword>
<dbReference type="EMBL" id="AFYH01049599">
    <property type="status" value="NOT_ANNOTATED_CDS"/>
    <property type="molecule type" value="Genomic_DNA"/>
</dbReference>
<evidence type="ECO:0000256" key="8">
    <source>
        <dbReference type="ARBA" id="ARBA00022889"/>
    </source>
</evidence>
<evidence type="ECO:0000256" key="4">
    <source>
        <dbReference type="ARBA" id="ARBA00022475"/>
    </source>
</evidence>
<accession>H3B987</accession>
<dbReference type="InterPro" id="IPR013162">
    <property type="entry name" value="CD80_C2-set"/>
</dbReference>
<evidence type="ECO:0000313" key="19">
    <source>
        <dbReference type="Proteomes" id="UP000008672"/>
    </source>
</evidence>
<dbReference type="GO" id="GO:0007156">
    <property type="term" value="P:homophilic cell adhesion via plasma membrane adhesion molecules"/>
    <property type="evidence" value="ECO:0007669"/>
    <property type="project" value="TreeGrafter"/>
</dbReference>
<feature type="domain" description="Ig-like" evidence="17">
    <location>
        <begin position="41"/>
        <end position="146"/>
    </location>
</feature>
<dbReference type="EMBL" id="AFYH01049602">
    <property type="status" value="NOT_ANNOTATED_CDS"/>
    <property type="molecule type" value="Genomic_DNA"/>
</dbReference>
<dbReference type="STRING" id="7897.ENSLACP00000018458"/>
<organism evidence="18 19">
    <name type="scientific">Latimeria chalumnae</name>
    <name type="common">Coelacanth</name>
    <dbReference type="NCBI Taxonomy" id="7897"/>
    <lineage>
        <taxon>Eukaryota</taxon>
        <taxon>Metazoa</taxon>
        <taxon>Chordata</taxon>
        <taxon>Craniata</taxon>
        <taxon>Vertebrata</taxon>
        <taxon>Euteleostomi</taxon>
        <taxon>Coelacanthiformes</taxon>
        <taxon>Coelacanthidae</taxon>
        <taxon>Latimeria</taxon>
    </lineage>
</organism>
<keyword evidence="9" id="KW-0965">Cell junction</keyword>
<dbReference type="GO" id="GO:0005912">
    <property type="term" value="C:adherens junction"/>
    <property type="evidence" value="ECO:0007669"/>
    <property type="project" value="UniProtKB-SubCell"/>
</dbReference>
<dbReference type="Pfam" id="PF07686">
    <property type="entry name" value="V-set"/>
    <property type="match status" value="1"/>
</dbReference>
<evidence type="ECO:0000256" key="3">
    <source>
        <dbReference type="ARBA" id="ARBA00007810"/>
    </source>
</evidence>
<dbReference type="EMBL" id="AFYH01049603">
    <property type="status" value="NOT_ANNOTATED_CDS"/>
    <property type="molecule type" value="Genomic_DNA"/>
</dbReference>
<dbReference type="InterPro" id="IPR051427">
    <property type="entry name" value="Nectin/Nectin-like"/>
</dbReference>
<keyword evidence="5 16" id="KW-0812">Transmembrane</keyword>
<dbReference type="InterPro" id="IPR007110">
    <property type="entry name" value="Ig-like_dom"/>
</dbReference>
<feature type="domain" description="Ig-like" evidence="17">
    <location>
        <begin position="251"/>
        <end position="336"/>
    </location>
</feature>
<evidence type="ECO:0000256" key="13">
    <source>
        <dbReference type="ARBA" id="ARBA00023180"/>
    </source>
</evidence>
<dbReference type="InParanoid" id="H3B987"/>
<dbReference type="InterPro" id="IPR013106">
    <property type="entry name" value="Ig_V-set"/>
</dbReference>
<evidence type="ECO:0000256" key="1">
    <source>
        <dbReference type="ARBA" id="ARBA00004162"/>
    </source>
</evidence>
<keyword evidence="19" id="KW-1185">Reference proteome</keyword>
<keyword evidence="13" id="KW-0325">Glycoprotein</keyword>
<dbReference type="EMBL" id="AFYH01049594">
    <property type="status" value="NOT_ANNOTATED_CDS"/>
    <property type="molecule type" value="Genomic_DNA"/>
</dbReference>
<sequence>MAGRRAATASDLDWGKRSPLSLPAAFLFLLTLNFCGALTGPLIVDPNVIAILGKNVTLKCLIKMNETITQISWEKLQGGITRTIAVYNPNYGSSIQDEYQGRVHFKNESLTDATIILNDIDFSDSGEYICKAATFPLGNTQASTVVIVMAEPNVHLSKGPNLLIDGGNETVAAVCTAANGKPAAEITWEGDLGKIDQWNISSQSETITVISQYKLIPTRFARGRKIFCVVKHPTLKTAIQIPYTLDIQYPPEVSVTGYDGNWYVGRENVQLKCNADANPLPTDFRWNRWDGLWPEDLVAENNTLIFTKPLSHNHSGIYVCEVTNIHGQRSSQKAVHVLNPPTTITTPSPTTPQPHSTAGITSLAAAPEKKAHVPASTLESLRNENMGTIIGSAVGGALFLILVAVLVGVLCMRQRRTFRGDYYTKQYIGPSDMQKESQVDVLQSHELDPYLNIEKDELKHPDNMLIYQGYPLDVKKSEWSTVECMNNQYADEVEIPVNYFKDRKCSFVGNYDNYEDNEDDFVSHLDGSVISRKE</sequence>
<dbReference type="InterPro" id="IPR013783">
    <property type="entry name" value="Ig-like_fold"/>
</dbReference>
<evidence type="ECO:0000256" key="16">
    <source>
        <dbReference type="SAM" id="Phobius"/>
    </source>
</evidence>
<keyword evidence="7" id="KW-0677">Repeat</keyword>
<dbReference type="SMART" id="SM00408">
    <property type="entry name" value="IGc2"/>
    <property type="match status" value="2"/>
</dbReference>
<dbReference type="Bgee" id="ENSLACG00000016254">
    <property type="expression patterns" value="Expressed in chordate pharynx"/>
</dbReference>
<dbReference type="HOGENOM" id="CLU_029618_3_0_1"/>
<dbReference type="PROSITE" id="PS50835">
    <property type="entry name" value="IG_LIKE"/>
    <property type="match status" value="3"/>
</dbReference>
<evidence type="ECO:0000256" key="12">
    <source>
        <dbReference type="ARBA" id="ARBA00023157"/>
    </source>
</evidence>
<comment type="subcellular location">
    <subcellularLocation>
        <location evidence="2">Cell junction</location>
        <location evidence="2">Adherens junction</location>
    </subcellularLocation>
    <subcellularLocation>
        <location evidence="1">Cell membrane</location>
        <topology evidence="1">Single-pass membrane protein</topology>
    </subcellularLocation>
</comment>
<dbReference type="EMBL" id="AFYH01049601">
    <property type="status" value="NOT_ANNOTATED_CDS"/>
    <property type="molecule type" value="Genomic_DNA"/>
</dbReference>
<name>H3B987_LATCH</name>
<dbReference type="FunCoup" id="H3B987">
    <property type="interactions" value="563"/>
</dbReference>
<dbReference type="SMART" id="SM00409">
    <property type="entry name" value="IG"/>
    <property type="match status" value="2"/>
</dbReference>
<dbReference type="GO" id="GO:0005886">
    <property type="term" value="C:plasma membrane"/>
    <property type="evidence" value="ECO:0007669"/>
    <property type="project" value="UniProtKB-SubCell"/>
</dbReference>
<dbReference type="Gene3D" id="2.60.40.10">
    <property type="entry name" value="Immunoglobulins"/>
    <property type="match status" value="3"/>
</dbReference>
<dbReference type="InterPro" id="IPR003599">
    <property type="entry name" value="Ig_sub"/>
</dbReference>
<dbReference type="Ensembl" id="ENSLACT00000018591.2">
    <property type="protein sequence ID" value="ENSLACP00000018458.2"/>
    <property type="gene ID" value="ENSLACG00000016254.2"/>
</dbReference>
<dbReference type="PANTHER" id="PTHR23277">
    <property type="entry name" value="NECTIN-RELATED"/>
    <property type="match status" value="1"/>
</dbReference>
<comment type="similarity">
    <text evidence="3">Belongs to the nectin family.</text>
</comment>
<dbReference type="OMA" id="KYPVNGY"/>
<dbReference type="Pfam" id="PF13927">
    <property type="entry name" value="Ig_3"/>
    <property type="match status" value="1"/>
</dbReference>
<evidence type="ECO:0000256" key="9">
    <source>
        <dbReference type="ARBA" id="ARBA00022949"/>
    </source>
</evidence>
<evidence type="ECO:0000256" key="2">
    <source>
        <dbReference type="ARBA" id="ARBA00004536"/>
    </source>
</evidence>
<proteinExistence type="inferred from homology"/>
<dbReference type="PANTHER" id="PTHR23277:SF12">
    <property type="entry name" value="NECTIN-3"/>
    <property type="match status" value="1"/>
</dbReference>
<evidence type="ECO:0000259" key="17">
    <source>
        <dbReference type="PROSITE" id="PS50835"/>
    </source>
</evidence>
<feature type="transmembrane region" description="Helical" evidence="16">
    <location>
        <begin position="389"/>
        <end position="412"/>
    </location>
</feature>
<evidence type="ECO:0000256" key="5">
    <source>
        <dbReference type="ARBA" id="ARBA00022692"/>
    </source>
</evidence>
<keyword evidence="6" id="KW-0732">Signal</keyword>
<dbReference type="GO" id="GO:0043296">
    <property type="term" value="C:apical junction complex"/>
    <property type="evidence" value="ECO:0007669"/>
    <property type="project" value="TreeGrafter"/>
</dbReference>
<evidence type="ECO:0000256" key="7">
    <source>
        <dbReference type="ARBA" id="ARBA00022737"/>
    </source>
</evidence>
<dbReference type="EMBL" id="AFYH01049595">
    <property type="status" value="NOT_ANNOTATED_CDS"/>
    <property type="molecule type" value="Genomic_DNA"/>
</dbReference>
<protein>
    <recommendedName>
        <fullName evidence="15">Nectin cell adhesion molecule 3</fullName>
    </recommendedName>
</protein>
<evidence type="ECO:0000256" key="10">
    <source>
        <dbReference type="ARBA" id="ARBA00022989"/>
    </source>
</evidence>
<evidence type="ECO:0000313" key="18">
    <source>
        <dbReference type="Ensembl" id="ENSLACP00000018458.2"/>
    </source>
</evidence>
<keyword evidence="10 16" id="KW-1133">Transmembrane helix</keyword>
<keyword evidence="11 16" id="KW-0472">Membrane</keyword>
<dbReference type="CDD" id="cd12087">
    <property type="entry name" value="TM_EGFR-like"/>
    <property type="match status" value="1"/>
</dbReference>
<dbReference type="EMBL" id="AFYH01049598">
    <property type="status" value="NOT_ANNOTATED_CDS"/>
    <property type="molecule type" value="Genomic_DNA"/>
</dbReference>
<evidence type="ECO:0000256" key="11">
    <source>
        <dbReference type="ARBA" id="ARBA00023136"/>
    </source>
</evidence>
<reference evidence="18" key="3">
    <citation type="submission" date="2025-09" db="UniProtKB">
        <authorList>
            <consortium name="Ensembl"/>
        </authorList>
    </citation>
    <scope>IDENTIFICATION</scope>
</reference>
<dbReference type="Proteomes" id="UP000008672">
    <property type="component" value="Unassembled WGS sequence"/>
</dbReference>
<dbReference type="Pfam" id="PF08205">
    <property type="entry name" value="C2-set_2"/>
    <property type="match status" value="1"/>
</dbReference>
<reference evidence="19" key="1">
    <citation type="submission" date="2011-08" db="EMBL/GenBank/DDBJ databases">
        <title>The draft genome of Latimeria chalumnae.</title>
        <authorList>
            <person name="Di Palma F."/>
            <person name="Alfoldi J."/>
            <person name="Johnson J."/>
            <person name="Berlin A."/>
            <person name="Gnerre S."/>
            <person name="Jaffe D."/>
            <person name="MacCallum I."/>
            <person name="Young S."/>
            <person name="Walker B.J."/>
            <person name="Lander E."/>
            <person name="Lindblad-Toh K."/>
        </authorList>
    </citation>
    <scope>NUCLEOTIDE SEQUENCE [LARGE SCALE GENOMIC DNA]</scope>
    <source>
        <strain evidence="19">Wild caught</strain>
    </source>
</reference>
<feature type="domain" description="Ig-like" evidence="17">
    <location>
        <begin position="152"/>
        <end position="240"/>
    </location>
</feature>
<dbReference type="GO" id="GO:0007157">
    <property type="term" value="P:heterophilic cell-cell adhesion via plasma membrane cell adhesion molecules"/>
    <property type="evidence" value="ECO:0007669"/>
    <property type="project" value="TreeGrafter"/>
</dbReference>
<reference evidence="18" key="2">
    <citation type="submission" date="2025-08" db="UniProtKB">
        <authorList>
            <consortium name="Ensembl"/>
        </authorList>
    </citation>
    <scope>IDENTIFICATION</scope>
</reference>
<keyword evidence="12" id="KW-1015">Disulfide bond</keyword>
<gene>
    <name evidence="18" type="primary">NECTIN3</name>
</gene>
<dbReference type="EMBL" id="AFYH01049600">
    <property type="status" value="NOT_ANNOTATED_CDS"/>
    <property type="molecule type" value="Genomic_DNA"/>
</dbReference>
<dbReference type="eggNOG" id="ENOG502QTRU">
    <property type="taxonomic scope" value="Eukaryota"/>
</dbReference>
<evidence type="ECO:0000256" key="14">
    <source>
        <dbReference type="ARBA" id="ARBA00023319"/>
    </source>
</evidence>
<dbReference type="FunFam" id="2.60.40.10:FF:000298">
    <property type="entry name" value="Nectin cell adhesion molecule 3"/>
    <property type="match status" value="1"/>
</dbReference>
<evidence type="ECO:0000256" key="15">
    <source>
        <dbReference type="ARBA" id="ARBA00082570"/>
    </source>
</evidence>
<dbReference type="EMBL" id="AFYH01049596">
    <property type="status" value="NOT_ANNOTATED_CDS"/>
    <property type="molecule type" value="Genomic_DNA"/>
</dbReference>
<dbReference type="FunFam" id="2.60.40.10:FF:000378">
    <property type="entry name" value="Nectin cell adhesion molecule 3"/>
    <property type="match status" value="1"/>
</dbReference>
<dbReference type="SUPFAM" id="SSF48726">
    <property type="entry name" value="Immunoglobulin"/>
    <property type="match status" value="3"/>
</dbReference>
<dbReference type="InterPro" id="IPR036179">
    <property type="entry name" value="Ig-like_dom_sf"/>
</dbReference>
<dbReference type="AlphaFoldDB" id="H3B987"/>
<dbReference type="EMBL" id="AFYH01049597">
    <property type="status" value="NOT_ANNOTATED_CDS"/>
    <property type="molecule type" value="Genomic_DNA"/>
</dbReference>
<dbReference type="InterPro" id="IPR003598">
    <property type="entry name" value="Ig_sub2"/>
</dbReference>
<evidence type="ECO:0000256" key="6">
    <source>
        <dbReference type="ARBA" id="ARBA00022729"/>
    </source>
</evidence>
<dbReference type="GeneTree" id="ENSGT00940000156028"/>